<organism evidence="3 4">
    <name type="scientific">Pseudozyma flocculosa</name>
    <dbReference type="NCBI Taxonomy" id="84751"/>
    <lineage>
        <taxon>Eukaryota</taxon>
        <taxon>Fungi</taxon>
        <taxon>Dikarya</taxon>
        <taxon>Basidiomycota</taxon>
        <taxon>Ustilaginomycotina</taxon>
        <taxon>Ustilaginomycetes</taxon>
        <taxon>Ustilaginales</taxon>
        <taxon>Ustilaginaceae</taxon>
        <taxon>Pseudozyma</taxon>
    </lineage>
</organism>
<evidence type="ECO:0000256" key="1">
    <source>
        <dbReference type="SAM" id="MobiDB-lite"/>
    </source>
</evidence>
<feature type="compositionally biased region" description="Polar residues" evidence="1">
    <location>
        <begin position="93"/>
        <end position="106"/>
    </location>
</feature>
<gene>
    <name evidence="3" type="ORF">PSFLO_00878</name>
</gene>
<evidence type="ECO:0000313" key="3">
    <source>
        <dbReference type="EMBL" id="SPO35407.1"/>
    </source>
</evidence>
<name>A0A5C3EV97_9BASI</name>
<protein>
    <recommendedName>
        <fullName evidence="5">Secreted protein</fullName>
    </recommendedName>
</protein>
<proteinExistence type="predicted"/>
<accession>A0A5C3EV97</accession>
<evidence type="ECO:0008006" key="5">
    <source>
        <dbReference type="Google" id="ProtNLM"/>
    </source>
</evidence>
<sequence>MLFHTLAGVALAWPGLVLQAREGRVPAAWATGRGRRSIDISILTTAITLSIRLDTKAVSERSRSQLRGRVPLPSGARDNGSPPASTRRWRQATPASENVTTANAARTGSGLAHKQAEDPILL</sequence>
<dbReference type="AlphaFoldDB" id="A0A5C3EV97"/>
<feature type="chain" id="PRO_5023075958" description="Secreted protein" evidence="2">
    <location>
        <begin position="20"/>
        <end position="122"/>
    </location>
</feature>
<dbReference type="Proteomes" id="UP000323386">
    <property type="component" value="Unassembled WGS sequence"/>
</dbReference>
<evidence type="ECO:0000313" key="4">
    <source>
        <dbReference type="Proteomes" id="UP000323386"/>
    </source>
</evidence>
<evidence type="ECO:0000256" key="2">
    <source>
        <dbReference type="SAM" id="SignalP"/>
    </source>
</evidence>
<reference evidence="3 4" key="1">
    <citation type="submission" date="2018-03" db="EMBL/GenBank/DDBJ databases">
        <authorList>
            <person name="Guldener U."/>
        </authorList>
    </citation>
    <scope>NUCLEOTIDE SEQUENCE [LARGE SCALE GENOMIC DNA]</scope>
    <source>
        <strain evidence="3 4">DAOM196992</strain>
    </source>
</reference>
<feature type="region of interest" description="Disordered" evidence="1">
    <location>
        <begin position="60"/>
        <end position="122"/>
    </location>
</feature>
<dbReference type="EMBL" id="OOIP01000002">
    <property type="protein sequence ID" value="SPO35407.1"/>
    <property type="molecule type" value="Genomic_DNA"/>
</dbReference>
<feature type="signal peptide" evidence="2">
    <location>
        <begin position="1"/>
        <end position="19"/>
    </location>
</feature>
<keyword evidence="2" id="KW-0732">Signal</keyword>
<keyword evidence="4" id="KW-1185">Reference proteome</keyword>